<keyword evidence="2" id="KW-1185">Reference proteome</keyword>
<protein>
    <submittedName>
        <fullName evidence="1">Uncharacterized protein</fullName>
    </submittedName>
</protein>
<accession>A0ABR2FPT9</accession>
<reference evidence="1 2" key="1">
    <citation type="journal article" date="2024" name="G3 (Bethesda)">
        <title>Genome assembly of Hibiscus sabdariffa L. provides insights into metabolisms of medicinal natural products.</title>
        <authorList>
            <person name="Kim T."/>
        </authorList>
    </citation>
    <scope>NUCLEOTIDE SEQUENCE [LARGE SCALE GENOMIC DNA]</scope>
    <source>
        <strain evidence="1">TK-2024</strain>
        <tissue evidence="1">Old leaves</tissue>
    </source>
</reference>
<dbReference type="EMBL" id="JBBPBM010000005">
    <property type="protein sequence ID" value="KAK8584127.1"/>
    <property type="molecule type" value="Genomic_DNA"/>
</dbReference>
<sequence length="85" mass="9487">MEEICKEFNSKFEMVGKLTFGGTCGLMEMSLWRTNACSWCDFVFNDGRNTVGDVVSYCRRMWNEVLDAQDSQGSVAGSVPSEVVV</sequence>
<comment type="caution">
    <text evidence="1">The sequence shown here is derived from an EMBL/GenBank/DDBJ whole genome shotgun (WGS) entry which is preliminary data.</text>
</comment>
<dbReference type="Proteomes" id="UP001472677">
    <property type="component" value="Unassembled WGS sequence"/>
</dbReference>
<proteinExistence type="predicted"/>
<gene>
    <name evidence="1" type="ORF">V6N12_068376</name>
</gene>
<evidence type="ECO:0000313" key="2">
    <source>
        <dbReference type="Proteomes" id="UP001472677"/>
    </source>
</evidence>
<organism evidence="1 2">
    <name type="scientific">Hibiscus sabdariffa</name>
    <name type="common">roselle</name>
    <dbReference type="NCBI Taxonomy" id="183260"/>
    <lineage>
        <taxon>Eukaryota</taxon>
        <taxon>Viridiplantae</taxon>
        <taxon>Streptophyta</taxon>
        <taxon>Embryophyta</taxon>
        <taxon>Tracheophyta</taxon>
        <taxon>Spermatophyta</taxon>
        <taxon>Magnoliopsida</taxon>
        <taxon>eudicotyledons</taxon>
        <taxon>Gunneridae</taxon>
        <taxon>Pentapetalae</taxon>
        <taxon>rosids</taxon>
        <taxon>malvids</taxon>
        <taxon>Malvales</taxon>
        <taxon>Malvaceae</taxon>
        <taxon>Malvoideae</taxon>
        <taxon>Hibiscus</taxon>
    </lineage>
</organism>
<name>A0ABR2FPT9_9ROSI</name>
<evidence type="ECO:0000313" key="1">
    <source>
        <dbReference type="EMBL" id="KAK8584127.1"/>
    </source>
</evidence>